<accession>A0A4S2DR80</accession>
<dbReference type="Gene3D" id="3.40.50.10090">
    <property type="match status" value="2"/>
</dbReference>
<keyword evidence="3 9" id="KW-0808">Transferase</keyword>
<evidence type="ECO:0000256" key="4">
    <source>
        <dbReference type="ARBA" id="ARBA00022691"/>
    </source>
</evidence>
<dbReference type="GO" id="GO:0032259">
    <property type="term" value="P:methylation"/>
    <property type="evidence" value="ECO:0007669"/>
    <property type="project" value="UniProtKB-KW"/>
</dbReference>
<evidence type="ECO:0000256" key="3">
    <source>
        <dbReference type="ARBA" id="ARBA00022679"/>
    </source>
</evidence>
<evidence type="ECO:0000259" key="8">
    <source>
        <dbReference type="Pfam" id="PF02602"/>
    </source>
</evidence>
<dbReference type="OrthoDB" id="9815856at2"/>
<keyword evidence="2 9" id="KW-0489">Methyltransferase</keyword>
<protein>
    <recommendedName>
        <fullName evidence="1">uroporphyrinogen-III C-methyltransferase</fullName>
        <ecNumber evidence="1">2.1.1.107</ecNumber>
    </recommendedName>
</protein>
<reference evidence="9 10" key="1">
    <citation type="submission" date="2019-04" db="EMBL/GenBank/DDBJ databases">
        <title>Microbes associate with the intestines of laboratory mice.</title>
        <authorList>
            <person name="Navarre W."/>
            <person name="Wong E."/>
            <person name="Huang K."/>
            <person name="Tropini C."/>
            <person name="Ng K."/>
            <person name="Yu B."/>
        </authorList>
    </citation>
    <scope>NUCLEOTIDE SEQUENCE [LARGE SCALE GENOMIC DNA]</scope>
    <source>
        <strain evidence="9 10">NM50_B9-20</strain>
    </source>
</reference>
<dbReference type="RefSeq" id="WP_136004270.1">
    <property type="nucleotide sequence ID" value="NZ_SRYR01000001.1"/>
</dbReference>
<dbReference type="EC" id="2.1.1.107" evidence="1"/>
<keyword evidence="4" id="KW-0949">S-adenosyl-L-methionine</keyword>
<dbReference type="InterPro" id="IPR000878">
    <property type="entry name" value="4pyrrol_Mease"/>
</dbReference>
<gene>
    <name evidence="9" type="primary">cobA</name>
    <name evidence="9" type="ORF">E5347_02440</name>
</gene>
<dbReference type="SUPFAM" id="SSF53790">
    <property type="entry name" value="Tetrapyrrole methylase"/>
    <property type="match status" value="1"/>
</dbReference>
<dbReference type="GO" id="GO:0019354">
    <property type="term" value="P:siroheme biosynthetic process"/>
    <property type="evidence" value="ECO:0007669"/>
    <property type="project" value="InterPro"/>
</dbReference>
<dbReference type="InterPro" id="IPR036108">
    <property type="entry name" value="4pyrrol_syn_uPrphyn_synt_sf"/>
</dbReference>
<keyword evidence="6" id="KW-0175">Coiled coil</keyword>
<dbReference type="InterPro" id="IPR035996">
    <property type="entry name" value="4pyrrol_Methylase_sf"/>
</dbReference>
<evidence type="ECO:0000256" key="2">
    <source>
        <dbReference type="ARBA" id="ARBA00022603"/>
    </source>
</evidence>
<comment type="caution">
    <text evidence="9">The sequence shown here is derived from an EMBL/GenBank/DDBJ whole genome shotgun (WGS) entry which is preliminary data.</text>
</comment>
<dbReference type="InterPro" id="IPR050161">
    <property type="entry name" value="Siro_Cobalamin_biosynth"/>
</dbReference>
<dbReference type="EMBL" id="SRYR01000001">
    <property type="protein sequence ID" value="TGY43693.1"/>
    <property type="molecule type" value="Genomic_DNA"/>
</dbReference>
<feature type="domain" description="Tetrapyrrole methylase" evidence="7">
    <location>
        <begin position="3"/>
        <end position="212"/>
    </location>
</feature>
<dbReference type="NCBIfam" id="TIGR01469">
    <property type="entry name" value="cobA_cysG_Cterm"/>
    <property type="match status" value="1"/>
</dbReference>
<name>A0A4S2DR80_9CLOT</name>
<dbReference type="CDD" id="cd11642">
    <property type="entry name" value="SUMT"/>
    <property type="match status" value="1"/>
</dbReference>
<feature type="coiled-coil region" evidence="6">
    <location>
        <begin position="254"/>
        <end position="303"/>
    </location>
</feature>
<evidence type="ECO:0000259" key="7">
    <source>
        <dbReference type="Pfam" id="PF00590"/>
    </source>
</evidence>
<dbReference type="NCBIfam" id="NF004790">
    <property type="entry name" value="PRK06136.1"/>
    <property type="match status" value="1"/>
</dbReference>
<feature type="domain" description="Tetrapyrrole biosynthesis uroporphyrinogen III synthase" evidence="8">
    <location>
        <begin position="263"/>
        <end position="479"/>
    </location>
</feature>
<sequence>MSKVYIIGTGPGDEELLTIKACEVLKNCTAVLYDRLVSNNILNYLNDDCRVYYCGKEPGSHYKTQEEINNMLVKLAKEGHIVGRVKGGDPYVFGRGGEEVLSLIEENIDFEVIPGVTSPISVLNYAGIPITQRDISQSFHIVTGMTASEEKINWEALAKEKGTLVFMMGFNNLSFIVERLIKNGKSEDSKAAIIMRGTSSKQRKVVGTLKDIEEKALKANLSSPCIIVVGEVVSLNEKLSWYEKKPLFGVNICVTRSREQSSNLKKKLRNLGAEVTEINSIKIKDTKENLNKVKENLSDYDHIILTSVNGVNKFFDFLIENNIDIRNIKGKFSVIGKATRKALESRGIQSFIMAREFVGEGLFKALSPYLNKGEKVLIPCSSQSRNYLKDEIENLGLEVDRIHTYDTICGEVKNTRVFEEVDFVLFTSPSTVNNMISIFGVDKINEKYNISIGPQTFKALKDNNINSYICKKHSEEGFLDEIIDIYKVYKERKGESND</sequence>
<evidence type="ECO:0000256" key="5">
    <source>
        <dbReference type="ARBA" id="ARBA00023244"/>
    </source>
</evidence>
<dbReference type="FunFam" id="3.30.950.10:FF:000001">
    <property type="entry name" value="Siroheme synthase"/>
    <property type="match status" value="1"/>
</dbReference>
<dbReference type="Gene3D" id="3.30.950.10">
    <property type="entry name" value="Methyltransferase, Cobalt-precorrin-4 Transmethylase, Domain 2"/>
    <property type="match status" value="1"/>
</dbReference>
<dbReference type="FunFam" id="3.40.1010.10:FF:000001">
    <property type="entry name" value="Siroheme synthase"/>
    <property type="match status" value="1"/>
</dbReference>
<dbReference type="InterPro" id="IPR006366">
    <property type="entry name" value="CobA/CysG_C"/>
</dbReference>
<dbReference type="PROSITE" id="PS00839">
    <property type="entry name" value="SUMT_1"/>
    <property type="match status" value="1"/>
</dbReference>
<dbReference type="CDD" id="cd06578">
    <property type="entry name" value="HemD"/>
    <property type="match status" value="1"/>
</dbReference>
<proteinExistence type="predicted"/>
<dbReference type="GO" id="GO:0004851">
    <property type="term" value="F:uroporphyrin-III C-methyltransferase activity"/>
    <property type="evidence" value="ECO:0007669"/>
    <property type="project" value="UniProtKB-EC"/>
</dbReference>
<dbReference type="InterPro" id="IPR014776">
    <property type="entry name" value="4pyrrole_Mease_sub2"/>
</dbReference>
<dbReference type="InterPro" id="IPR003754">
    <property type="entry name" value="4pyrrol_synth_uPrphyn_synth"/>
</dbReference>
<dbReference type="InterPro" id="IPR014777">
    <property type="entry name" value="4pyrrole_Mease_sub1"/>
</dbReference>
<dbReference type="SUPFAM" id="SSF69618">
    <property type="entry name" value="HemD-like"/>
    <property type="match status" value="1"/>
</dbReference>
<dbReference type="Gene3D" id="3.40.1010.10">
    <property type="entry name" value="Cobalt-precorrin-4 Transmethylase, Domain 1"/>
    <property type="match status" value="1"/>
</dbReference>
<evidence type="ECO:0000313" key="9">
    <source>
        <dbReference type="EMBL" id="TGY43693.1"/>
    </source>
</evidence>
<dbReference type="Pfam" id="PF02602">
    <property type="entry name" value="HEM4"/>
    <property type="match status" value="1"/>
</dbReference>
<evidence type="ECO:0000256" key="1">
    <source>
        <dbReference type="ARBA" id="ARBA00012162"/>
    </source>
</evidence>
<dbReference type="PANTHER" id="PTHR45790:SF3">
    <property type="entry name" value="S-ADENOSYL-L-METHIONINE-DEPENDENT UROPORPHYRINOGEN III METHYLTRANSFERASE, CHLOROPLASTIC"/>
    <property type="match status" value="1"/>
</dbReference>
<keyword evidence="5" id="KW-0627">Porphyrin biosynthesis</keyword>
<dbReference type="Proteomes" id="UP000306888">
    <property type="component" value="Unassembled WGS sequence"/>
</dbReference>
<dbReference type="Pfam" id="PF00590">
    <property type="entry name" value="TP_methylase"/>
    <property type="match status" value="1"/>
</dbReference>
<evidence type="ECO:0000313" key="10">
    <source>
        <dbReference type="Proteomes" id="UP000306888"/>
    </source>
</evidence>
<organism evidence="9 10">
    <name type="scientific">Clostridium sartagoforme</name>
    <dbReference type="NCBI Taxonomy" id="84031"/>
    <lineage>
        <taxon>Bacteria</taxon>
        <taxon>Bacillati</taxon>
        <taxon>Bacillota</taxon>
        <taxon>Clostridia</taxon>
        <taxon>Eubacteriales</taxon>
        <taxon>Clostridiaceae</taxon>
        <taxon>Clostridium</taxon>
    </lineage>
</organism>
<dbReference type="AlphaFoldDB" id="A0A4S2DR80"/>
<dbReference type="GO" id="GO:0004852">
    <property type="term" value="F:uroporphyrinogen-III synthase activity"/>
    <property type="evidence" value="ECO:0007669"/>
    <property type="project" value="InterPro"/>
</dbReference>
<evidence type="ECO:0000256" key="6">
    <source>
        <dbReference type="SAM" id="Coils"/>
    </source>
</evidence>
<dbReference type="PANTHER" id="PTHR45790">
    <property type="entry name" value="SIROHEME SYNTHASE-RELATED"/>
    <property type="match status" value="1"/>
</dbReference>
<dbReference type="InterPro" id="IPR003043">
    <property type="entry name" value="Uropor_MeTrfase_CS"/>
</dbReference>
<keyword evidence="10" id="KW-1185">Reference proteome</keyword>